<evidence type="ECO:0000313" key="2">
    <source>
        <dbReference type="EMBL" id="EFD93085.1"/>
    </source>
</evidence>
<dbReference type="Proteomes" id="UP000009376">
    <property type="component" value="Unassembled WGS sequence"/>
</dbReference>
<keyword evidence="1" id="KW-0472">Membrane</keyword>
<protein>
    <submittedName>
        <fullName evidence="2">Uncharacterized protein</fullName>
    </submittedName>
</protein>
<organism evidence="2 3">
    <name type="scientific">Candidatus Parvarchaeum acidophilus ARMAN-5</name>
    <dbReference type="NCBI Taxonomy" id="662762"/>
    <lineage>
        <taxon>Archaea</taxon>
        <taxon>Candidatus Parvarchaeota</taxon>
        <taxon>Candidatus Parvarchaeum</taxon>
    </lineage>
</organism>
<reference evidence="2 3" key="1">
    <citation type="journal article" date="2010" name="Proc. Natl. Acad. Sci. U.S.A.">
        <title>Enigmatic, ultrasmall, uncultivated Archaea.</title>
        <authorList>
            <person name="Baker B.J."/>
            <person name="Comolli L.R."/>
            <person name="Dick G.J."/>
            <person name="Hauser L.J."/>
            <person name="Hyatt D."/>
            <person name="Dill B.D."/>
            <person name="Land M.L."/>
            <person name="Verberkmoes N.C."/>
            <person name="Hettich R.L."/>
            <person name="Banfield J.F."/>
        </authorList>
    </citation>
    <scope>NUCLEOTIDE SEQUENCE [LARGE SCALE GENOMIC DNA]</scope>
</reference>
<feature type="transmembrane region" description="Helical" evidence="1">
    <location>
        <begin position="6"/>
        <end position="28"/>
    </location>
</feature>
<evidence type="ECO:0000313" key="3">
    <source>
        <dbReference type="Proteomes" id="UP000009376"/>
    </source>
</evidence>
<keyword evidence="1" id="KW-0812">Transmembrane</keyword>
<proteinExistence type="predicted"/>
<gene>
    <name evidence="2" type="ORF">BJBARM5_0092</name>
</gene>
<evidence type="ECO:0000256" key="1">
    <source>
        <dbReference type="SAM" id="Phobius"/>
    </source>
</evidence>
<dbReference type="AlphaFoldDB" id="D6GUF7"/>
<name>D6GUF7_PARA5</name>
<sequence length="313" mass="33716">MNRLGASSTAIFGVVIVIIILIVIVYGVNSGLFKINGSKSTTPSIFTISASFNSTSIYSGRSAPMYLTFFNPFNQPVNMLLNVSVGSPNYVSLSPISKVLDMPANMSNVSKVQYTISCLSSSSGVSSTYLFSSQVKNFWQNFTTSVITYPYDTKQKLIPQTIYNNANQGFMSVSALPIEIETQIPSGPLSQTLNLVMASSFGKKSGYTYGPYTNISAGSPNDYINSVTLKITNSSGIASASVYYDGQTFPFSVSKNNMTLTLNDVNLALIPSGLPIEITATNDNNTSQNIINININYGYYFSFTGSPADISCI</sequence>
<dbReference type="EMBL" id="GG745546">
    <property type="protein sequence ID" value="EFD93085.1"/>
    <property type="molecule type" value="Genomic_DNA"/>
</dbReference>
<keyword evidence="1" id="KW-1133">Transmembrane helix</keyword>
<accession>D6GUF7</accession>